<evidence type="ECO:0000259" key="2">
    <source>
        <dbReference type="Pfam" id="PF13086"/>
    </source>
</evidence>
<dbReference type="InterPro" id="IPR041679">
    <property type="entry name" value="DNA2/NAM7-like_C"/>
</dbReference>
<feature type="domain" description="DNA2/NAM7 helicase helicase" evidence="2">
    <location>
        <begin position="809"/>
        <end position="1121"/>
    </location>
</feature>
<dbReference type="InterPro" id="IPR027417">
    <property type="entry name" value="P-loop_NTPase"/>
</dbReference>
<proteinExistence type="predicted"/>
<feature type="region of interest" description="Disordered" evidence="1">
    <location>
        <begin position="301"/>
        <end position="329"/>
    </location>
</feature>
<dbReference type="PANTHER" id="PTHR10887">
    <property type="entry name" value="DNA2/NAM7 HELICASE FAMILY"/>
    <property type="match status" value="1"/>
</dbReference>
<evidence type="ECO:0000259" key="3">
    <source>
        <dbReference type="Pfam" id="PF13087"/>
    </source>
</evidence>
<feature type="compositionally biased region" description="Basic and acidic residues" evidence="1">
    <location>
        <begin position="301"/>
        <end position="324"/>
    </location>
</feature>
<accession>A0A364N303</accession>
<reference evidence="5" key="1">
    <citation type="submission" date="2018-05" db="EMBL/GenBank/DDBJ databases">
        <title>Draft genome sequence of Stemphylium lycopersici strain CIDEFI 213.</title>
        <authorList>
            <person name="Medina R."/>
            <person name="Franco M.E.E."/>
            <person name="Lucentini C.G."/>
            <person name="Saparrat M.C.N."/>
            <person name="Balatti P.A."/>
        </authorList>
    </citation>
    <scope>NUCLEOTIDE SEQUENCE [LARGE SCALE GENOMIC DNA]</scope>
    <source>
        <strain evidence="5">CIDEFI 213</strain>
    </source>
</reference>
<sequence>MASRDYAEQLIDYDAAVRDTNLALHKHEDKTLIWTREADSIDKDGKPKYKPGNAVRSEFMEQAYASMVSYIVPAHVKGFTKAARIAVPDMNPPPMLMPPQEVEALNKLEQLRRPDKKDCLTYDKPTPVTKNGLKLFLDTEDGVVTWDNDDPYVWENDYVEPTRRNVQLRRRAQSVTTYRTDVFDRDVVAADLVQTAYAHVAEKQAESLRTGKANEPTEREVMIEYHKFIAGRPHLLNKTGQVTKKGLSVIRLWFRYHNGWLLSLPKVKSIVHGSAQLVSTGLIPYTVYQKGVDMAMEAVEDDRKTLPSRNKKDGKPDQDAERKARQAARADAFKRIAPPQKNAHTIVVDEPFKQNEESTARITIRQDPYVKSFLQIAHRVNYIDDTVPDTQPQLRGDVYLTHRNTTKTQSLEYIPAHHIYDVTNPVWHKALRKLFPQANDHKDYWQDLHMSAKVSEQRLILIAMKHNDAPYTNNILTRNDNVSALLKDIRIAICNSPMVFMLVRGSWVPKEIEELVQSWQNLATYDPLIEFFEDPQNPYINHNGVKKTGYPLFRNPAMWAFEDWNELARPAGIGALFEQREFMGEHEYDGLVAVVPVPGTSHNITGIFMSYHLQVKVAYTHDTPKLVPGDALSIDFGTDSDVVSEHPWQGTVTGPTKATPPGMLNVIAERPWKDGQALDTKVYNVIDREHLNQINARELQEWARNNCVVPVKITSTGDYKECKRLMSNISQMKIPHALREQYIEKDKRLTAQRNLLLMKQHTQAEATSLYQDVRRSQLQQALPIIEPMLLPHQREQYDKWRSDGVYARTSWLTGPSGSGKSYMAYVLVMPYLLDIRVSNRVIATLEHEEAVALQDKPQSNFDAGEDTYTWEAGRITYCAMQNDAVDECYRKIKPIAHKFMSDMSQPPRLVLRLHSKQAEINAVKAMIRPSYDRNDGTMPFRLDPDHAVTKPLPKSLLDAYLAKFRGSGHANIRDKRMKELDGSPARYIMELARFPGFPVSPELAATFSTDALEDLAETLGPIVEAHRDMRAKGDKMTKDLATDIVKAVSKALDALLRNAAVVCTTASVATQYAFNLSRKSHVVVLEEAGRANDAETMGFMSHFWSVAWRLIAGATNQLSPMAFGDSKHNPFQRQIVMSTITRYEVTGGDVARLAKSSRFQNPQLMQLAALVNDMPNLEPIYGYDEDTTRLYADINRQLWGINTPLLFINVEKTNPQRDANRSTYSLETAAATMRDAVLRMQHISGKNHTILTPYNAQVLLLQRERDFAVEMAELRGNHQLAKNLLHIFITTVDAFMGQDSLSVTLDTAGAMGHLFQTGRTVVACTRAKASFQIIGPSLEFTAARAKQHSGLVKLIYALNKSRSIRRVTRQEMLEFEQYHPTLEDIGLAIAGNEVKAKHTPNASILTAQLRQKLEHKQD</sequence>
<feature type="domain" description="DNA2/NAM7 helicase-like C-terminal" evidence="3">
    <location>
        <begin position="1196"/>
        <end position="1335"/>
    </location>
</feature>
<dbReference type="SUPFAM" id="SSF52540">
    <property type="entry name" value="P-loop containing nucleoside triphosphate hydrolases"/>
    <property type="match status" value="1"/>
</dbReference>
<comment type="caution">
    <text evidence="4">The sequence shown here is derived from an EMBL/GenBank/DDBJ whole genome shotgun (WGS) entry which is preliminary data.</text>
</comment>
<organism evidence="4 5">
    <name type="scientific">Stemphylium lycopersici</name>
    <name type="common">Tomato gray leaf spot disease fungus</name>
    <name type="synonym">Thyrospora lycopersici</name>
    <dbReference type="NCBI Taxonomy" id="183478"/>
    <lineage>
        <taxon>Eukaryota</taxon>
        <taxon>Fungi</taxon>
        <taxon>Dikarya</taxon>
        <taxon>Ascomycota</taxon>
        <taxon>Pezizomycotina</taxon>
        <taxon>Dothideomycetes</taxon>
        <taxon>Pleosporomycetidae</taxon>
        <taxon>Pleosporales</taxon>
        <taxon>Pleosporineae</taxon>
        <taxon>Pleosporaceae</taxon>
        <taxon>Stemphylium</taxon>
    </lineage>
</organism>
<evidence type="ECO:0000313" key="4">
    <source>
        <dbReference type="EMBL" id="RAR10521.1"/>
    </source>
</evidence>
<name>A0A364N303_STELY</name>
<dbReference type="PANTHER" id="PTHR10887:SF495">
    <property type="entry name" value="HELICASE SENATAXIN ISOFORM X1-RELATED"/>
    <property type="match status" value="1"/>
</dbReference>
<dbReference type="Gene3D" id="3.40.50.300">
    <property type="entry name" value="P-loop containing nucleotide triphosphate hydrolases"/>
    <property type="match status" value="2"/>
</dbReference>
<dbReference type="STRING" id="183478.A0A364N303"/>
<dbReference type="Pfam" id="PF13086">
    <property type="entry name" value="AAA_11"/>
    <property type="match status" value="1"/>
</dbReference>
<dbReference type="InterPro" id="IPR045055">
    <property type="entry name" value="DNA2/NAM7-like"/>
</dbReference>
<dbReference type="EMBL" id="QGDH01000065">
    <property type="protein sequence ID" value="RAR10521.1"/>
    <property type="molecule type" value="Genomic_DNA"/>
</dbReference>
<evidence type="ECO:0008006" key="6">
    <source>
        <dbReference type="Google" id="ProtNLM"/>
    </source>
</evidence>
<gene>
    <name evidence="4" type="ORF">DDE83_005024</name>
</gene>
<evidence type="ECO:0000313" key="5">
    <source>
        <dbReference type="Proteomes" id="UP000249619"/>
    </source>
</evidence>
<dbReference type="Pfam" id="PF13087">
    <property type="entry name" value="AAA_12"/>
    <property type="match status" value="1"/>
</dbReference>
<dbReference type="GO" id="GO:0004386">
    <property type="term" value="F:helicase activity"/>
    <property type="evidence" value="ECO:0007669"/>
    <property type="project" value="InterPro"/>
</dbReference>
<dbReference type="Proteomes" id="UP000249619">
    <property type="component" value="Unassembled WGS sequence"/>
</dbReference>
<keyword evidence="5" id="KW-1185">Reference proteome</keyword>
<evidence type="ECO:0000256" key="1">
    <source>
        <dbReference type="SAM" id="MobiDB-lite"/>
    </source>
</evidence>
<dbReference type="InterPro" id="IPR041677">
    <property type="entry name" value="DNA2/NAM7_AAA_11"/>
</dbReference>
<protein>
    <recommendedName>
        <fullName evidence="6">DNA2/NAM7 helicase-like C-terminal domain-containing protein</fullName>
    </recommendedName>
</protein>